<dbReference type="EMBL" id="CM045763">
    <property type="protein sequence ID" value="KAI8023351.1"/>
    <property type="molecule type" value="Genomic_DNA"/>
</dbReference>
<name>A0ACC0IGX2_9ERIC</name>
<accession>A0ACC0IGX2</accession>
<reference evidence="1 2" key="1">
    <citation type="journal article" date="2022" name="Plant J.">
        <title>Chromosome-level genome of Camellia lanceoleosa provides a valuable resource for understanding genome evolution and self-incompatibility.</title>
        <authorList>
            <person name="Gong W."/>
            <person name="Xiao S."/>
            <person name="Wang L."/>
            <person name="Liao Z."/>
            <person name="Chang Y."/>
            <person name="Mo W."/>
            <person name="Hu G."/>
            <person name="Li W."/>
            <person name="Zhao G."/>
            <person name="Zhu H."/>
            <person name="Hu X."/>
            <person name="Ji K."/>
            <person name="Xiang X."/>
            <person name="Song Q."/>
            <person name="Yuan D."/>
            <person name="Jin S."/>
            <person name="Zhang L."/>
        </authorList>
    </citation>
    <scope>NUCLEOTIDE SEQUENCE [LARGE SCALE GENOMIC DNA]</scope>
    <source>
        <strain evidence="1">SQ_2022a</strain>
    </source>
</reference>
<proteinExistence type="predicted"/>
<protein>
    <submittedName>
        <fullName evidence="1">Uncharacterized protein</fullName>
    </submittedName>
</protein>
<evidence type="ECO:0000313" key="2">
    <source>
        <dbReference type="Proteomes" id="UP001060215"/>
    </source>
</evidence>
<keyword evidence="2" id="KW-1185">Reference proteome</keyword>
<organism evidence="1 2">
    <name type="scientific">Camellia lanceoleosa</name>
    <dbReference type="NCBI Taxonomy" id="1840588"/>
    <lineage>
        <taxon>Eukaryota</taxon>
        <taxon>Viridiplantae</taxon>
        <taxon>Streptophyta</taxon>
        <taxon>Embryophyta</taxon>
        <taxon>Tracheophyta</taxon>
        <taxon>Spermatophyta</taxon>
        <taxon>Magnoliopsida</taxon>
        <taxon>eudicotyledons</taxon>
        <taxon>Gunneridae</taxon>
        <taxon>Pentapetalae</taxon>
        <taxon>asterids</taxon>
        <taxon>Ericales</taxon>
        <taxon>Theaceae</taxon>
        <taxon>Camellia</taxon>
    </lineage>
</organism>
<comment type="caution">
    <text evidence="1">The sequence shown here is derived from an EMBL/GenBank/DDBJ whole genome shotgun (WGS) entry which is preliminary data.</text>
</comment>
<dbReference type="Proteomes" id="UP001060215">
    <property type="component" value="Chromosome 6"/>
</dbReference>
<gene>
    <name evidence="1" type="ORF">LOK49_LG03G02964</name>
</gene>
<evidence type="ECO:0000313" key="1">
    <source>
        <dbReference type="EMBL" id="KAI8023351.1"/>
    </source>
</evidence>
<sequence>MDSCYLSEKKTSRGDGGKLLKNCNYYSEMNEEERNEKLISAIRYCKDSKCRVVNHQSRLHDAAEILKYENLEVPSCDWRVLGTRIMRDRRPCVRVKKTMG</sequence>